<keyword evidence="2" id="KW-1185">Reference proteome</keyword>
<dbReference type="Proteomes" id="UP000708208">
    <property type="component" value="Unassembled WGS sequence"/>
</dbReference>
<evidence type="ECO:0000313" key="2">
    <source>
        <dbReference type="Proteomes" id="UP000708208"/>
    </source>
</evidence>
<dbReference type="EMBL" id="CAJVCH010571772">
    <property type="protein sequence ID" value="CAG7838485.1"/>
    <property type="molecule type" value="Genomic_DNA"/>
</dbReference>
<dbReference type="AlphaFoldDB" id="A0A8J2PV16"/>
<accession>A0A8J2PV16</accession>
<organism evidence="1 2">
    <name type="scientific">Allacma fusca</name>
    <dbReference type="NCBI Taxonomy" id="39272"/>
    <lineage>
        <taxon>Eukaryota</taxon>
        <taxon>Metazoa</taxon>
        <taxon>Ecdysozoa</taxon>
        <taxon>Arthropoda</taxon>
        <taxon>Hexapoda</taxon>
        <taxon>Collembola</taxon>
        <taxon>Symphypleona</taxon>
        <taxon>Sminthuridae</taxon>
        <taxon>Allacma</taxon>
    </lineage>
</organism>
<proteinExistence type="predicted"/>
<protein>
    <submittedName>
        <fullName evidence="1">Uncharacterized protein</fullName>
    </submittedName>
</protein>
<gene>
    <name evidence="1" type="ORF">AFUS01_LOCUS47454</name>
</gene>
<comment type="caution">
    <text evidence="1">The sequence shown here is derived from an EMBL/GenBank/DDBJ whole genome shotgun (WGS) entry which is preliminary data.</text>
</comment>
<sequence>MQDLILFQYFSGVFLVITLLPVPVDSGAISDSLIKFLRSKEGSQCHITISFEQNRPAELLTFFSGTKLRETPIKFMILRENQKYINKFKRISTVPRIPCNMIVVIAVSSSKITSPMSPFEIFVNQLHAKPHIDLFVVVKSFSFKFITNTVPCNLPLNYLILTTVSHLKKTFKPELEIWALGRNCGEKIPFCFSKLVATFEIFGGTSLRTLIQVSRTNFRNSTVLSAALVKNELLNILARKHNFQLTKDEKGLNHCNYIRNEVPNLLLSKEVVVANTFQVLDKFRSWQIIYSAENPNLGVSQDFLTPFGINIWISLVVTITTVTITFKICNHISIQNALALSIFPFIGKDPVPELKIRNALLSAYFFGTFLVTTCYLCQLRSTWIAPATFVSHKSFQQLLSEGYAIGTWASHKNHMNYLLKYYPIAGASSKIIEMYNSTMSKLNDTPQIRSAEQHRNYYSDNHQAFLRFSYNVPQHLEYFPRLFDKNFYVSQEQFFVMSIVWWFAPPSSDVLYRTFNIMTSAGIVLVYERKLEHNRRFRLHTGLTRTEKISNAVYSMQVNASVKKFPGFVSRRISDTGGNLFIWLWSFVCNTVLAT</sequence>
<reference evidence="1" key="1">
    <citation type="submission" date="2021-06" db="EMBL/GenBank/DDBJ databases">
        <authorList>
            <person name="Hodson N. C."/>
            <person name="Mongue J. A."/>
            <person name="Jaron S. K."/>
        </authorList>
    </citation>
    <scope>NUCLEOTIDE SEQUENCE</scope>
</reference>
<evidence type="ECO:0000313" key="1">
    <source>
        <dbReference type="EMBL" id="CAG7838485.1"/>
    </source>
</evidence>
<name>A0A8J2PV16_9HEXA</name>